<feature type="compositionally biased region" description="Basic residues" evidence="1">
    <location>
        <begin position="39"/>
        <end position="49"/>
    </location>
</feature>
<sequence>MSTISFNIVDKVQPLPQNNNNKNNTKNISSRSKFIQKNNKIKKVSKKDRKNVNSPENYDNNETEDDEEDITENNEDNNQEDDNDDDGEEEDDDEEETQTTKAAARTEAITDMLSLLNEIITLSTDIYKTSNEDLAETKGKEKEHNKTNKDESLDNIKTEETDFKPFNSRLGERKLRNSEDTMKSKITKKSNIDYLLQSTSDKKESEDKNGDDIIDSDNSITLEEIEKAMPINSKDREQVYRNINDLVEKNERVLGRKTGKERRKSKDK</sequence>
<accession>A0A9P7BBX3</accession>
<feature type="region of interest" description="Disordered" evidence="1">
    <location>
        <begin position="195"/>
        <end position="217"/>
    </location>
</feature>
<keyword evidence="3" id="KW-1185">Reference proteome</keyword>
<organism evidence="2 3">
    <name type="scientific">Maudiozyma exigua</name>
    <name type="common">Yeast</name>
    <name type="synonym">Kazachstania exigua</name>
    <dbReference type="NCBI Taxonomy" id="34358"/>
    <lineage>
        <taxon>Eukaryota</taxon>
        <taxon>Fungi</taxon>
        <taxon>Dikarya</taxon>
        <taxon>Ascomycota</taxon>
        <taxon>Saccharomycotina</taxon>
        <taxon>Saccharomycetes</taxon>
        <taxon>Saccharomycetales</taxon>
        <taxon>Saccharomycetaceae</taxon>
        <taxon>Maudiozyma</taxon>
    </lineage>
</organism>
<dbReference type="AlphaFoldDB" id="A0A9P7BBX3"/>
<proteinExistence type="predicted"/>
<feature type="compositionally biased region" description="Basic and acidic residues" evidence="1">
    <location>
        <begin position="200"/>
        <end position="211"/>
    </location>
</feature>
<comment type="caution">
    <text evidence="2">The sequence shown here is derived from an EMBL/GenBank/DDBJ whole genome shotgun (WGS) entry which is preliminary data.</text>
</comment>
<reference evidence="2 3" key="1">
    <citation type="submission" date="2020-11" db="EMBL/GenBank/DDBJ databases">
        <title>Kefir isolates.</title>
        <authorList>
            <person name="Marcisauskas S."/>
            <person name="Kim Y."/>
            <person name="Blasche S."/>
        </authorList>
    </citation>
    <scope>NUCLEOTIDE SEQUENCE [LARGE SCALE GENOMIC DNA]</scope>
    <source>
        <strain evidence="2 3">OG2</strain>
    </source>
</reference>
<protein>
    <submittedName>
        <fullName evidence="2">Uncharacterized protein</fullName>
    </submittedName>
</protein>
<dbReference type="OrthoDB" id="10662174at2759"/>
<feature type="compositionally biased region" description="Basic and acidic residues" evidence="1">
    <location>
        <begin position="135"/>
        <end position="163"/>
    </location>
</feature>
<feature type="compositionally biased region" description="Low complexity" evidence="1">
    <location>
        <begin position="18"/>
        <end position="27"/>
    </location>
</feature>
<gene>
    <name evidence="2" type="ORF">C6P45_004230</name>
</gene>
<evidence type="ECO:0000313" key="3">
    <source>
        <dbReference type="Proteomes" id="UP000750334"/>
    </source>
</evidence>
<feature type="compositionally biased region" description="Basic and acidic residues" evidence="1">
    <location>
        <begin position="170"/>
        <end position="182"/>
    </location>
</feature>
<dbReference type="Proteomes" id="UP000750334">
    <property type="component" value="Unassembled WGS sequence"/>
</dbReference>
<feature type="region of interest" description="Disordered" evidence="1">
    <location>
        <begin position="124"/>
        <end position="182"/>
    </location>
</feature>
<feature type="region of interest" description="Disordered" evidence="1">
    <location>
        <begin position="1"/>
        <end position="106"/>
    </location>
</feature>
<feature type="compositionally biased region" description="Acidic residues" evidence="1">
    <location>
        <begin position="59"/>
        <end position="97"/>
    </location>
</feature>
<evidence type="ECO:0000313" key="2">
    <source>
        <dbReference type="EMBL" id="KAG0668949.1"/>
    </source>
</evidence>
<name>A0A9P7BBX3_MAUEX</name>
<evidence type="ECO:0000256" key="1">
    <source>
        <dbReference type="SAM" id="MobiDB-lite"/>
    </source>
</evidence>
<dbReference type="EMBL" id="PUHR01000053">
    <property type="protein sequence ID" value="KAG0668949.1"/>
    <property type="molecule type" value="Genomic_DNA"/>
</dbReference>